<dbReference type="Proteomes" id="UP001732720">
    <property type="component" value="Chromosome 4"/>
</dbReference>
<evidence type="ECO:0000313" key="2">
    <source>
        <dbReference type="RefSeq" id="XP_073926395.1"/>
    </source>
</evidence>
<reference evidence="2" key="1">
    <citation type="submission" date="2025-08" db="UniProtKB">
        <authorList>
            <consortium name="RefSeq"/>
        </authorList>
    </citation>
    <scope>IDENTIFICATION</scope>
</reference>
<evidence type="ECO:0000313" key="1">
    <source>
        <dbReference type="Proteomes" id="UP001732720"/>
    </source>
</evidence>
<proteinExistence type="predicted"/>
<keyword evidence="1" id="KW-1185">Reference proteome</keyword>
<accession>A0AC58MAH2</accession>
<protein>
    <submittedName>
        <fullName evidence="2">Band 4.1-like protein 3 isoform X22</fullName>
    </submittedName>
</protein>
<dbReference type="RefSeq" id="XP_073926395.1">
    <property type="nucleotide sequence ID" value="XM_074070294.1"/>
</dbReference>
<gene>
    <name evidence="2" type="primary">Epb41l3</name>
</gene>
<name>A0AC58MAH2_CASCN</name>
<organism evidence="1 2">
    <name type="scientific">Castor canadensis</name>
    <name type="common">American beaver</name>
    <dbReference type="NCBI Taxonomy" id="51338"/>
    <lineage>
        <taxon>Eukaryota</taxon>
        <taxon>Metazoa</taxon>
        <taxon>Chordata</taxon>
        <taxon>Craniata</taxon>
        <taxon>Vertebrata</taxon>
        <taxon>Euteleostomi</taxon>
        <taxon>Mammalia</taxon>
        <taxon>Eutheria</taxon>
        <taxon>Euarchontoglires</taxon>
        <taxon>Glires</taxon>
        <taxon>Rodentia</taxon>
        <taxon>Castorimorpha</taxon>
        <taxon>Castoridae</taxon>
        <taxon>Castor</taxon>
    </lineage>
</organism>
<sequence length="915" mass="102108">MDLPIIWQNVILGHWDVANVEQSTMTTESGSDSESKPDQEAEPQEAAGPQGHEAEHPGPAEPPAESGEEPALEQFAGAAAHSTPVHREVTDKEREFAAAAAKQLEYQQFEDDKLSQKSSSSKLSRSPLKIVKKPKSMQCKVILLDGSEYTCDVEKRSRGQVLFDKVCEHLNLLEKDYFGLTYRDAENQKNWLDPAKEIKKQIRSGAWHFSFNVKFYPPDPSQLSEDITRYYLCLQLRDDIVSGRLPCSFVTLALLGSYTVQSELGDYDPDECGSDYISEFRFAPNHTKELEDKVIELHKSHRGMTPAEAEMHFLENAKKLSMYGVDLHHAKDSEGVEIMLGVCASGLLIYRDRLRINRFAWPKVLKISYKRNNFYIKIRPGEFEQFESTIGFKLPNHRAAKRLWKVCVEHHTFFRLLLPEAPPKKFLTLGSKFRYSGRTQAQTRRASALIDRPAPYFERSSSKRYTMSRSLDGEVGTGQYATTKGISQTNLITTVTPEKKAEEERDEEEDRRRKAEEAIPVATIRHEGKTDSERTDTAADGETTATEELDKTQDELMKHQTNISELKRTFLETSTDTAITNEWEKRLSTSPVRLAARQEDAPMIEPLVPEETKQSSGEKLMDGSEIFSLLESARKPTEFIGGVTSTSQSWVQKVETKTESSETETETTPHHQPLSTEKVVQETILVEERHVMNVHASGDARDNIDAAAQSASTEAPSVKAKEGSALTEGAKEERGETDKAAPEQEDTATASQRQEEEQGEGVPIAEAAEQKPHFESSTVKTETLSFGSVSPGGVKLEVSSKEMPIVHTETKTITYESSQVDPGADLEPGVLMSAQTITSETTSTTTTTHITKTVKGGISETRIEKRIVITGDADIDHDQALAQAIKEAKEQHPDMSVTKVVVHKETEITPEDGED</sequence>